<reference evidence="1 4" key="3">
    <citation type="submission" date="2019-12" db="EMBL/GenBank/DDBJ databases">
        <title>Chromosome-level assembly of the Caenorhabditis remanei genome.</title>
        <authorList>
            <person name="Teterina A.A."/>
            <person name="Willis J.H."/>
            <person name="Phillips P.C."/>
        </authorList>
    </citation>
    <scope>NUCLEOTIDE SEQUENCE [LARGE SCALE GENOMIC DNA]</scope>
    <source>
        <strain evidence="1 4">PX506</strain>
        <tissue evidence="1">Whole organism</tissue>
    </source>
</reference>
<feature type="non-terminal residue" evidence="2">
    <location>
        <position position="1"/>
    </location>
</feature>
<gene>
    <name evidence="2" type="ORF">FL82_14491</name>
    <name evidence="1" type="ORF">GCK72_006609</name>
</gene>
<evidence type="ECO:0000313" key="2">
    <source>
        <dbReference type="EMBL" id="OZF85781.1"/>
    </source>
</evidence>
<name>A0A260ZJA8_CAERE</name>
<evidence type="ECO:0000313" key="3">
    <source>
        <dbReference type="Proteomes" id="UP000216624"/>
    </source>
</evidence>
<dbReference type="Proteomes" id="UP000216624">
    <property type="component" value="Unassembled WGS sequence"/>
</dbReference>
<accession>A0A260ZJA8</accession>
<protein>
    <submittedName>
        <fullName evidence="2">Uncharacterized protein</fullName>
    </submittedName>
</protein>
<organism evidence="2 3">
    <name type="scientific">Caenorhabditis remanei</name>
    <name type="common">Caenorhabditis vulgaris</name>
    <dbReference type="NCBI Taxonomy" id="31234"/>
    <lineage>
        <taxon>Eukaryota</taxon>
        <taxon>Metazoa</taxon>
        <taxon>Ecdysozoa</taxon>
        <taxon>Nematoda</taxon>
        <taxon>Chromadorea</taxon>
        <taxon>Rhabditida</taxon>
        <taxon>Rhabditina</taxon>
        <taxon>Rhabditomorpha</taxon>
        <taxon>Rhabditoidea</taxon>
        <taxon>Rhabditidae</taxon>
        <taxon>Peloderinae</taxon>
        <taxon>Caenorhabditis</taxon>
    </lineage>
</organism>
<evidence type="ECO:0000313" key="4">
    <source>
        <dbReference type="Proteomes" id="UP000483820"/>
    </source>
</evidence>
<dbReference type="AlphaFoldDB" id="A0A260ZJA8"/>
<evidence type="ECO:0000313" key="1">
    <source>
        <dbReference type="EMBL" id="KAF1766651.1"/>
    </source>
</evidence>
<dbReference type="EMBL" id="NMWX01000112">
    <property type="protein sequence ID" value="OZF85781.1"/>
    <property type="molecule type" value="Genomic_DNA"/>
</dbReference>
<comment type="caution">
    <text evidence="2">The sequence shown here is derived from an EMBL/GenBank/DDBJ whole genome shotgun (WGS) entry which is preliminary data.</text>
</comment>
<reference evidence="3" key="1">
    <citation type="submission" date="2017-08" db="EMBL/GenBank/DDBJ databases">
        <authorList>
            <person name="Fierst J.L."/>
        </authorList>
    </citation>
    <scope>NUCLEOTIDE SEQUENCE [LARGE SCALE GENOMIC DNA]</scope>
    <source>
        <strain evidence="3">PX439</strain>
    </source>
</reference>
<dbReference type="Proteomes" id="UP000483820">
    <property type="component" value="Chromosome II"/>
</dbReference>
<keyword evidence="3" id="KW-1185">Reference proteome</keyword>
<reference evidence="2" key="2">
    <citation type="submission" date="2017-08" db="EMBL/GenBank/DDBJ databases">
        <authorList>
            <person name="de Groot N.N."/>
        </authorList>
    </citation>
    <scope>NUCLEOTIDE SEQUENCE [LARGE SCALE GENOMIC DNA]</scope>
    <source>
        <strain evidence="2">PX439</strain>
    </source>
</reference>
<proteinExistence type="predicted"/>
<sequence>MTYFDFFDPQQYQNHNIQRDQRRQERNTFAVSNTFTEDNKPIQVVFCKYNPLHVLSVRDQKTHEESECPDRLWNPGEPIIKYND</sequence>
<dbReference type="EMBL" id="WUAV01000002">
    <property type="protein sequence ID" value="KAF1766651.1"/>
    <property type="molecule type" value="Genomic_DNA"/>
</dbReference>